<name>A0ABN6T1M9_9MOLU</name>
<evidence type="ECO:0000313" key="18">
    <source>
        <dbReference type="Proteomes" id="UP001163387"/>
    </source>
</evidence>
<comment type="cofactor">
    <cofactor evidence="1">
        <name>Mg(2+)</name>
        <dbReference type="ChEBI" id="CHEBI:18420"/>
    </cofactor>
</comment>
<comment type="similarity">
    <text evidence="14">Belongs to the phosphofructokinase type A (PFKA) family.</text>
</comment>
<feature type="domain" description="Phosphofructokinase" evidence="16">
    <location>
        <begin position="8"/>
        <end position="296"/>
    </location>
</feature>
<keyword evidence="11" id="KW-0067">ATP-binding</keyword>
<evidence type="ECO:0000256" key="8">
    <source>
        <dbReference type="ARBA" id="ARBA00022723"/>
    </source>
</evidence>
<keyword evidence="6" id="KW-0963">Cytoplasm</keyword>
<dbReference type="InterPro" id="IPR000023">
    <property type="entry name" value="Phosphofructokinase_dom"/>
</dbReference>
<comment type="catalytic activity">
    <reaction evidence="15">
        <text>beta-D-fructose 6-phosphate + ATP = beta-D-fructose 1,6-bisphosphate + ADP + H(+)</text>
        <dbReference type="Rhea" id="RHEA:16109"/>
        <dbReference type="ChEBI" id="CHEBI:15378"/>
        <dbReference type="ChEBI" id="CHEBI:30616"/>
        <dbReference type="ChEBI" id="CHEBI:32966"/>
        <dbReference type="ChEBI" id="CHEBI:57634"/>
        <dbReference type="ChEBI" id="CHEBI:456216"/>
        <dbReference type="EC" id="2.7.1.11"/>
    </reaction>
</comment>
<dbReference type="Pfam" id="PF00365">
    <property type="entry name" value="PFK"/>
    <property type="match status" value="1"/>
</dbReference>
<comment type="function">
    <text evidence="2">Catalyzes the phosphorylation of D-fructose 6-phosphate to fructose 1,6-bisphosphate by ATP, the first committing step of glycolysis.</text>
</comment>
<dbReference type="InterPro" id="IPR022953">
    <property type="entry name" value="ATP_PFK"/>
</dbReference>
<sequence>MQELNKRRIGILTSGGDSPGMNNVINAVYKTFRGINHENSKIATADKRPFELVLIKNGYKGIMTNDIHVIDNNWANLIDLGTEMGGTIIGSARFREFEQEETRKKCIEILKSKKIEGLIAIGGDGTYNGLQKLSNEAAIQCVGIPGTIDNDISSSEFTIGFDTALNTIVENLDKIRQTSNSHGRIMIVEVMGRNCGDLALHSAAAANCDLVATKDLGIGEQSLIDIIKQLYTKKQCRSLVIVVTERQYDVNKIAKIIEKDTDCETRAVILGQIQRGGTPSAFDRYLATMMGIFAAERFANSNKSSICIGLQDNKLVAIEIQDALNTPSINKNNVANKILRLSGVIFKKNT</sequence>
<evidence type="ECO:0000256" key="15">
    <source>
        <dbReference type="ARBA" id="ARBA00048070"/>
    </source>
</evidence>
<dbReference type="EC" id="2.7.1.11" evidence="5"/>
<gene>
    <name evidence="17" type="primary">pfkA</name>
    <name evidence="17" type="ORF">SHM_06180</name>
</gene>
<keyword evidence="10" id="KW-0418">Kinase</keyword>
<dbReference type="Gene3D" id="3.40.50.450">
    <property type="match status" value="1"/>
</dbReference>
<evidence type="ECO:0000256" key="1">
    <source>
        <dbReference type="ARBA" id="ARBA00001946"/>
    </source>
</evidence>
<dbReference type="InterPro" id="IPR035966">
    <property type="entry name" value="PKF_sf"/>
</dbReference>
<evidence type="ECO:0000256" key="11">
    <source>
        <dbReference type="ARBA" id="ARBA00022840"/>
    </source>
</evidence>
<dbReference type="RefSeq" id="WP_281749144.1">
    <property type="nucleotide sequence ID" value="NZ_AP026933.1"/>
</dbReference>
<keyword evidence="13" id="KW-0324">Glycolysis</keyword>
<keyword evidence="8" id="KW-0479">Metal-binding</keyword>
<organism evidence="17 18">
    <name type="scientific">Spiroplasma ixodetis</name>
    <dbReference type="NCBI Taxonomy" id="2141"/>
    <lineage>
        <taxon>Bacteria</taxon>
        <taxon>Bacillati</taxon>
        <taxon>Mycoplasmatota</taxon>
        <taxon>Mollicutes</taxon>
        <taxon>Entomoplasmatales</taxon>
        <taxon>Spiroplasmataceae</taxon>
        <taxon>Spiroplasma</taxon>
    </lineage>
</organism>
<dbReference type="NCBIfam" id="NF002872">
    <property type="entry name" value="PRK03202.1"/>
    <property type="match status" value="1"/>
</dbReference>
<evidence type="ECO:0000256" key="5">
    <source>
        <dbReference type="ARBA" id="ARBA00012055"/>
    </source>
</evidence>
<dbReference type="InterPro" id="IPR012003">
    <property type="entry name" value="ATP_PFK_prok-type"/>
</dbReference>
<dbReference type="Proteomes" id="UP001163387">
    <property type="component" value="Chromosome"/>
</dbReference>
<evidence type="ECO:0000256" key="3">
    <source>
        <dbReference type="ARBA" id="ARBA00004496"/>
    </source>
</evidence>
<proteinExistence type="inferred from homology"/>
<evidence type="ECO:0000256" key="9">
    <source>
        <dbReference type="ARBA" id="ARBA00022741"/>
    </source>
</evidence>
<evidence type="ECO:0000256" key="12">
    <source>
        <dbReference type="ARBA" id="ARBA00022842"/>
    </source>
</evidence>
<comment type="pathway">
    <text evidence="4">Carbohydrate degradation; glycolysis; D-glyceraldehyde 3-phosphate and glycerone phosphate from D-glucose: step 3/4.</text>
</comment>
<dbReference type="PANTHER" id="PTHR13697">
    <property type="entry name" value="PHOSPHOFRUCTOKINASE"/>
    <property type="match status" value="1"/>
</dbReference>
<protein>
    <recommendedName>
        <fullName evidence="5">6-phosphofructokinase</fullName>
        <ecNumber evidence="5">2.7.1.11</ecNumber>
    </recommendedName>
</protein>
<dbReference type="PIRSF" id="PIRSF000532">
    <property type="entry name" value="ATP_PFK_prok"/>
    <property type="match status" value="1"/>
</dbReference>
<keyword evidence="18" id="KW-1185">Reference proteome</keyword>
<evidence type="ECO:0000313" key="17">
    <source>
        <dbReference type="EMBL" id="BDT02972.1"/>
    </source>
</evidence>
<comment type="subcellular location">
    <subcellularLocation>
        <location evidence="3">Cytoplasm</location>
    </subcellularLocation>
</comment>
<dbReference type="PANTHER" id="PTHR13697:SF4">
    <property type="entry name" value="ATP-DEPENDENT 6-PHOSPHOFRUCTOKINASE"/>
    <property type="match status" value="1"/>
</dbReference>
<evidence type="ECO:0000256" key="6">
    <source>
        <dbReference type="ARBA" id="ARBA00022490"/>
    </source>
</evidence>
<evidence type="ECO:0000256" key="7">
    <source>
        <dbReference type="ARBA" id="ARBA00022679"/>
    </source>
</evidence>
<evidence type="ECO:0000256" key="14">
    <source>
        <dbReference type="ARBA" id="ARBA00038478"/>
    </source>
</evidence>
<evidence type="ECO:0000259" key="16">
    <source>
        <dbReference type="Pfam" id="PF00365"/>
    </source>
</evidence>
<evidence type="ECO:0000256" key="4">
    <source>
        <dbReference type="ARBA" id="ARBA00004679"/>
    </source>
</evidence>
<keyword evidence="12" id="KW-0460">Magnesium</keyword>
<dbReference type="EMBL" id="AP026933">
    <property type="protein sequence ID" value="BDT02972.1"/>
    <property type="molecule type" value="Genomic_DNA"/>
</dbReference>
<evidence type="ECO:0000256" key="2">
    <source>
        <dbReference type="ARBA" id="ARBA00002659"/>
    </source>
</evidence>
<keyword evidence="7" id="KW-0808">Transferase</keyword>
<accession>A0ABN6T1M9</accession>
<keyword evidence="9" id="KW-0547">Nucleotide-binding</keyword>
<evidence type="ECO:0000256" key="13">
    <source>
        <dbReference type="ARBA" id="ARBA00023152"/>
    </source>
</evidence>
<dbReference type="SUPFAM" id="SSF53784">
    <property type="entry name" value="Phosphofructokinase"/>
    <property type="match status" value="1"/>
</dbReference>
<evidence type="ECO:0000256" key="10">
    <source>
        <dbReference type="ARBA" id="ARBA00022777"/>
    </source>
</evidence>
<dbReference type="PRINTS" id="PR00476">
    <property type="entry name" value="PHFRCTKINASE"/>
</dbReference>
<dbReference type="Gene3D" id="3.40.50.460">
    <property type="entry name" value="Phosphofructokinase domain"/>
    <property type="match status" value="1"/>
</dbReference>
<reference evidence="17 18" key="1">
    <citation type="journal article" date="2022" name="Front. Microbiol.">
        <title>Male-killing mechanisms vary between Spiroplasma species.</title>
        <authorList>
            <person name="Arai H."/>
            <person name="Inoue M."/>
            <person name="Kageyama D."/>
        </authorList>
    </citation>
    <scope>NUCLEOTIDE SEQUENCE [LARGE SCALE GENOMIC DNA]</scope>
    <source>
        <strain evidence="18">sHm</strain>
    </source>
</reference>